<evidence type="ECO:0000256" key="2">
    <source>
        <dbReference type="ARBA" id="ARBA00022827"/>
    </source>
</evidence>
<dbReference type="GO" id="GO:0071949">
    <property type="term" value="F:FAD binding"/>
    <property type="evidence" value="ECO:0007669"/>
    <property type="project" value="InterPro"/>
</dbReference>
<dbReference type="InterPro" id="IPR050641">
    <property type="entry name" value="RIFMO-like"/>
</dbReference>
<dbReference type="Pfam" id="PF01494">
    <property type="entry name" value="FAD_binding_3"/>
    <property type="match status" value="1"/>
</dbReference>
<dbReference type="GO" id="GO:0005739">
    <property type="term" value="C:mitochondrion"/>
    <property type="evidence" value="ECO:0007669"/>
    <property type="project" value="TreeGrafter"/>
</dbReference>
<name>A0AAD5DWD7_9CHLO</name>
<keyword evidence="2" id="KW-0274">FAD</keyword>
<evidence type="ECO:0000259" key="4">
    <source>
        <dbReference type="Pfam" id="PF01494"/>
    </source>
</evidence>
<dbReference type="GO" id="GO:0016709">
    <property type="term" value="F:oxidoreductase activity, acting on paired donors, with incorporation or reduction of molecular oxygen, NAD(P)H as one donor, and incorporation of one atom of oxygen"/>
    <property type="evidence" value="ECO:0007669"/>
    <property type="project" value="UniProtKB-ARBA"/>
</dbReference>
<dbReference type="SUPFAM" id="SSF51905">
    <property type="entry name" value="FAD/NAD(P)-binding domain"/>
    <property type="match status" value="1"/>
</dbReference>
<evidence type="ECO:0000256" key="3">
    <source>
        <dbReference type="SAM" id="MobiDB-lite"/>
    </source>
</evidence>
<organism evidence="5 6">
    <name type="scientific">Chlorella ohadii</name>
    <dbReference type="NCBI Taxonomy" id="2649997"/>
    <lineage>
        <taxon>Eukaryota</taxon>
        <taxon>Viridiplantae</taxon>
        <taxon>Chlorophyta</taxon>
        <taxon>core chlorophytes</taxon>
        <taxon>Trebouxiophyceae</taxon>
        <taxon>Chlorellales</taxon>
        <taxon>Chlorellaceae</taxon>
        <taxon>Chlorella clade</taxon>
        <taxon>Chlorella</taxon>
    </lineage>
</organism>
<dbReference type="InterPro" id="IPR002938">
    <property type="entry name" value="FAD-bd"/>
</dbReference>
<evidence type="ECO:0000313" key="5">
    <source>
        <dbReference type="EMBL" id="KAI7845260.1"/>
    </source>
</evidence>
<dbReference type="PRINTS" id="PR00420">
    <property type="entry name" value="RNGMNOXGNASE"/>
</dbReference>
<dbReference type="Gene3D" id="3.30.9.10">
    <property type="entry name" value="D-Amino Acid Oxidase, subunit A, domain 2"/>
    <property type="match status" value="1"/>
</dbReference>
<protein>
    <recommendedName>
        <fullName evidence="4">FAD-binding domain-containing protein</fullName>
    </recommendedName>
</protein>
<keyword evidence="6" id="KW-1185">Reference proteome</keyword>
<evidence type="ECO:0000313" key="6">
    <source>
        <dbReference type="Proteomes" id="UP001205105"/>
    </source>
</evidence>
<reference evidence="5" key="1">
    <citation type="submission" date="2020-11" db="EMBL/GenBank/DDBJ databases">
        <title>Chlorella ohadii genome sequencing and assembly.</title>
        <authorList>
            <person name="Murik O."/>
            <person name="Treves H."/>
            <person name="Kedem I."/>
            <person name="Shotland Y."/>
            <person name="Kaplan A."/>
        </authorList>
    </citation>
    <scope>NUCLEOTIDE SEQUENCE</scope>
    <source>
        <strain evidence="5">1</strain>
    </source>
</reference>
<dbReference type="Proteomes" id="UP001205105">
    <property type="component" value="Unassembled WGS sequence"/>
</dbReference>
<feature type="compositionally biased region" description="Low complexity" evidence="3">
    <location>
        <begin position="48"/>
        <end position="61"/>
    </location>
</feature>
<feature type="region of interest" description="Disordered" evidence="3">
    <location>
        <begin position="19"/>
        <end position="76"/>
    </location>
</feature>
<gene>
    <name evidence="5" type="ORF">COHA_001302</name>
</gene>
<evidence type="ECO:0000256" key="1">
    <source>
        <dbReference type="ARBA" id="ARBA00022630"/>
    </source>
</evidence>
<proteinExistence type="predicted"/>
<dbReference type="Gene3D" id="3.50.50.60">
    <property type="entry name" value="FAD/NAD(P)-binding domain"/>
    <property type="match status" value="1"/>
</dbReference>
<dbReference type="PANTHER" id="PTHR43004">
    <property type="entry name" value="TRK SYSTEM POTASSIUM UPTAKE PROTEIN"/>
    <property type="match status" value="1"/>
</dbReference>
<dbReference type="Pfam" id="PF21274">
    <property type="entry name" value="Rng_hyd_C"/>
    <property type="match status" value="1"/>
</dbReference>
<dbReference type="EMBL" id="JADXDR010000020">
    <property type="protein sequence ID" value="KAI7845260.1"/>
    <property type="molecule type" value="Genomic_DNA"/>
</dbReference>
<accession>A0AAD5DWD7</accession>
<dbReference type="InterPro" id="IPR036188">
    <property type="entry name" value="FAD/NAD-bd_sf"/>
</dbReference>
<dbReference type="AlphaFoldDB" id="A0AAD5DWD7"/>
<dbReference type="Gene3D" id="3.40.30.120">
    <property type="match status" value="1"/>
</dbReference>
<sequence>MSQVPQELQEEDEQLALAVGSELRKKKRAASQAAKKDISKGPAPLQPSPAASGSASGSRQGKTFRQAWRKTAGDLSEEEQRTAVLQALEVFRQLPPASSYAQHRIRVLEKALALLDKSARQPSKRLQHVHSSMSRSAAALAARGIAPLWSVLASDALAAAGSSSSAAFLAAALPLCRRLHSSALAAASAAAPGASSAAAQAAPEEVPVVIAGGGPTGLTTALLLAKYGVRSVVLEKRQTLTDHPQAHFINMRCMEVFRGLGDPDIASQVVAHMPPLEQWRRFVYCTGMTGEVLGMVDHFKGQTTPYQPDISPEPVAHLAQHRLLPLLVDAALKEPTIDLRMGHSLRSFSQSPSGISAVVDVASGAGGSGGIYRLSGQYLAAADGARGGLRQQLGVGMGGPGAIQHLINIHFVSPQLGRALRAGGREGMLYFVFNSQAIAVVVAHNISEGEFVAQVPYFPPLQSGADFTPQRCTDIVRQVRTVRPWTMAGRVAHTYQQGRAFLVGDAAHAFPPSGAFGMNTGVCDAHNLAWKLAAVLQGRAGPGLLDTYTAERKPVGYANCMLSVANFNEALRVPQIMGLDYKAANLLSDVLAAPALSWLPPDARKTVLETTMSVGKAAASPIRRLRRSELAEVFEHGETLRLQFPKEDLGYVYAQGAVCHGPGDAAAVAEYQRPKKRDAPYTPTTLVGARLPHAPLRVRQAGRLLAEVGGQSVASTVDLPAAAGTGLVLLLSESSQQGSWEAAAAAAEAATGVPVFPVVAAQSAAAISGGGSSAGEGTTVVQDTEGAWLRLRGIPQEGALLVRPDGHIAWRHGGQGDLAGELQQAVCTVMAKP</sequence>
<dbReference type="PANTHER" id="PTHR43004:SF6">
    <property type="entry name" value="FAD_NAD(P)-BINDING OXIDOREDUCTASE FAMILY PROTEIN"/>
    <property type="match status" value="1"/>
</dbReference>
<dbReference type="GO" id="GO:0006744">
    <property type="term" value="P:ubiquinone biosynthetic process"/>
    <property type="evidence" value="ECO:0007669"/>
    <property type="project" value="TreeGrafter"/>
</dbReference>
<keyword evidence="1" id="KW-0285">Flavoprotein</keyword>
<comment type="caution">
    <text evidence="5">The sequence shown here is derived from an EMBL/GenBank/DDBJ whole genome shotgun (WGS) entry which is preliminary data.</text>
</comment>
<feature type="domain" description="FAD-binding" evidence="4">
    <location>
        <begin position="205"/>
        <end position="559"/>
    </location>
</feature>